<dbReference type="KEGG" id="salc:C2138_04275"/>
<comment type="catalytic activity">
    <reaction evidence="14 15">
        <text>FMN + ATP + H(+) = FAD + diphosphate</text>
        <dbReference type="Rhea" id="RHEA:17237"/>
        <dbReference type="ChEBI" id="CHEBI:15378"/>
        <dbReference type="ChEBI" id="CHEBI:30616"/>
        <dbReference type="ChEBI" id="CHEBI:33019"/>
        <dbReference type="ChEBI" id="CHEBI:57692"/>
        <dbReference type="ChEBI" id="CHEBI:58210"/>
        <dbReference type="EC" id="2.7.7.2"/>
    </reaction>
</comment>
<dbReference type="FunFam" id="3.40.50.620:FF:000021">
    <property type="entry name" value="Riboflavin biosynthesis protein"/>
    <property type="match status" value="1"/>
</dbReference>
<dbReference type="NCBIfam" id="NF004160">
    <property type="entry name" value="PRK05627.1-3"/>
    <property type="match status" value="1"/>
</dbReference>
<dbReference type="InterPro" id="IPR015865">
    <property type="entry name" value="Riboflavin_kinase_bac/euk"/>
</dbReference>
<dbReference type="InterPro" id="IPR023465">
    <property type="entry name" value="Riboflavin_kinase_dom_sf"/>
</dbReference>
<dbReference type="PIRSF" id="PIRSF004491">
    <property type="entry name" value="FAD_Synth"/>
    <property type="match status" value="1"/>
</dbReference>
<dbReference type="GO" id="GO:0006747">
    <property type="term" value="P:FAD biosynthetic process"/>
    <property type="evidence" value="ECO:0007669"/>
    <property type="project" value="UniProtKB-UniRule"/>
</dbReference>
<evidence type="ECO:0000256" key="8">
    <source>
        <dbReference type="ARBA" id="ARBA00022741"/>
    </source>
</evidence>
<evidence type="ECO:0000256" key="11">
    <source>
        <dbReference type="ARBA" id="ARBA00022840"/>
    </source>
</evidence>
<keyword evidence="7 15" id="KW-0548">Nucleotidyltransferase</keyword>
<evidence type="ECO:0000256" key="1">
    <source>
        <dbReference type="ARBA" id="ARBA00002121"/>
    </source>
</evidence>
<comment type="pathway">
    <text evidence="3 15">Cofactor biosynthesis; FMN biosynthesis; FMN from riboflavin (ATP route): step 1/1.</text>
</comment>
<comment type="function">
    <text evidence="1">Catalyzes the phosphorylation of riboflavin to FMN followed by the adenylation of FMN to FAD.</text>
</comment>
<dbReference type="Proteomes" id="UP000244978">
    <property type="component" value="Unassembled WGS sequence"/>
</dbReference>
<dbReference type="FunFam" id="2.40.30.30:FF:000003">
    <property type="entry name" value="Riboflavin biosynthesis protein"/>
    <property type="match status" value="1"/>
</dbReference>
<dbReference type="SMART" id="SM00904">
    <property type="entry name" value="Flavokinase"/>
    <property type="match status" value="1"/>
</dbReference>
<accession>A0A2U1SXQ1</accession>
<reference evidence="18" key="1">
    <citation type="submission" date="2018-04" db="EMBL/GenBank/DDBJ databases">
        <authorList>
            <person name="Liu S."/>
            <person name="Wang Z."/>
            <person name="Li J."/>
        </authorList>
    </citation>
    <scope>NUCLEOTIDE SEQUENCE [LARGE SCALE GENOMIC DNA]</scope>
    <source>
        <strain evidence="18">S1194</strain>
    </source>
</reference>
<protein>
    <recommendedName>
        <fullName evidence="15">Riboflavin biosynthesis protein</fullName>
    </recommendedName>
    <domain>
        <recommendedName>
            <fullName evidence="15">Riboflavin kinase</fullName>
            <ecNumber evidence="15">2.7.1.26</ecNumber>
        </recommendedName>
        <alternativeName>
            <fullName evidence="15">Flavokinase</fullName>
        </alternativeName>
    </domain>
    <domain>
        <recommendedName>
            <fullName evidence="15">FMN adenylyltransferase</fullName>
            <ecNumber evidence="15">2.7.7.2</ecNumber>
        </recommendedName>
        <alternativeName>
            <fullName evidence="15">FAD pyrophosphorylase</fullName>
        </alternativeName>
        <alternativeName>
            <fullName evidence="15">FAD synthase</fullName>
        </alternativeName>
    </domain>
</protein>
<dbReference type="PANTHER" id="PTHR22749:SF6">
    <property type="entry name" value="RIBOFLAVIN KINASE"/>
    <property type="match status" value="1"/>
</dbReference>
<evidence type="ECO:0000256" key="15">
    <source>
        <dbReference type="PIRNR" id="PIRNR004491"/>
    </source>
</evidence>
<dbReference type="GO" id="GO:0008531">
    <property type="term" value="F:riboflavin kinase activity"/>
    <property type="evidence" value="ECO:0007669"/>
    <property type="project" value="UniProtKB-UniRule"/>
</dbReference>
<keyword evidence="12" id="KW-0511">Multifunctional enzyme</keyword>
<dbReference type="GO" id="GO:0009231">
    <property type="term" value="P:riboflavin biosynthetic process"/>
    <property type="evidence" value="ECO:0007669"/>
    <property type="project" value="InterPro"/>
</dbReference>
<evidence type="ECO:0000256" key="5">
    <source>
        <dbReference type="ARBA" id="ARBA00022643"/>
    </source>
</evidence>
<dbReference type="OrthoDB" id="9803667at2"/>
<gene>
    <name evidence="17" type="ORF">DF220_12985</name>
</gene>
<dbReference type="GO" id="GO:0005524">
    <property type="term" value="F:ATP binding"/>
    <property type="evidence" value="ECO:0007669"/>
    <property type="project" value="UniProtKB-UniRule"/>
</dbReference>
<dbReference type="Gene3D" id="3.40.50.620">
    <property type="entry name" value="HUPs"/>
    <property type="match status" value="1"/>
</dbReference>
<comment type="caution">
    <text evidence="17">The sequence shown here is derived from an EMBL/GenBank/DDBJ whole genome shotgun (WGS) entry which is preliminary data.</text>
</comment>
<comment type="similarity">
    <text evidence="15">Belongs to the ribF family.</text>
</comment>
<dbReference type="EMBL" id="QEEX01000002">
    <property type="protein sequence ID" value="PWB96389.1"/>
    <property type="molecule type" value="Genomic_DNA"/>
</dbReference>
<evidence type="ECO:0000259" key="16">
    <source>
        <dbReference type="SMART" id="SM00904"/>
    </source>
</evidence>
<evidence type="ECO:0000256" key="6">
    <source>
        <dbReference type="ARBA" id="ARBA00022679"/>
    </source>
</evidence>
<dbReference type="InterPro" id="IPR023468">
    <property type="entry name" value="Riboflavin_kinase"/>
</dbReference>
<keyword evidence="9 15" id="KW-0418">Kinase</keyword>
<keyword evidence="6 15" id="KW-0808">Transferase</keyword>
<keyword evidence="5 15" id="KW-0288">FMN</keyword>
<keyword evidence="11 15" id="KW-0067">ATP-binding</keyword>
<evidence type="ECO:0000256" key="10">
    <source>
        <dbReference type="ARBA" id="ARBA00022827"/>
    </source>
</evidence>
<dbReference type="GO" id="GO:0003919">
    <property type="term" value="F:FMN adenylyltransferase activity"/>
    <property type="evidence" value="ECO:0007669"/>
    <property type="project" value="UniProtKB-UniRule"/>
</dbReference>
<dbReference type="Pfam" id="PF01687">
    <property type="entry name" value="Flavokinase"/>
    <property type="match status" value="1"/>
</dbReference>
<dbReference type="UniPathway" id="UPA00276">
    <property type="reaction ID" value="UER00406"/>
</dbReference>
<organism evidence="17 18">
    <name type="scientific">Homoserinimonas hongtaonis</name>
    <dbReference type="NCBI Taxonomy" id="2079791"/>
    <lineage>
        <taxon>Bacteria</taxon>
        <taxon>Bacillati</taxon>
        <taxon>Actinomycetota</taxon>
        <taxon>Actinomycetes</taxon>
        <taxon>Micrococcales</taxon>
        <taxon>Microbacteriaceae</taxon>
        <taxon>Homoserinimonas</taxon>
    </lineage>
</organism>
<dbReference type="PANTHER" id="PTHR22749">
    <property type="entry name" value="RIBOFLAVIN KINASE/FMN ADENYLYLTRANSFERASE"/>
    <property type="match status" value="1"/>
</dbReference>
<keyword evidence="8 15" id="KW-0547">Nucleotide-binding</keyword>
<dbReference type="CDD" id="cd02064">
    <property type="entry name" value="FAD_synthetase_N"/>
    <property type="match status" value="1"/>
</dbReference>
<dbReference type="AlphaFoldDB" id="A0A2U1SXQ1"/>
<dbReference type="UniPathway" id="UPA00277">
    <property type="reaction ID" value="UER00407"/>
</dbReference>
<dbReference type="RefSeq" id="WP_108518784.1">
    <property type="nucleotide sequence ID" value="NZ_CP026951.1"/>
</dbReference>
<dbReference type="SUPFAM" id="SSF82114">
    <property type="entry name" value="Riboflavin kinase-like"/>
    <property type="match status" value="1"/>
</dbReference>
<evidence type="ECO:0000313" key="17">
    <source>
        <dbReference type="EMBL" id="PWB96389.1"/>
    </source>
</evidence>
<keyword evidence="10 15" id="KW-0274">FAD</keyword>
<dbReference type="InterPro" id="IPR014729">
    <property type="entry name" value="Rossmann-like_a/b/a_fold"/>
</dbReference>
<comment type="pathway">
    <text evidence="2 15">Cofactor biosynthesis; FAD biosynthesis; FAD from FMN: step 1/1.</text>
</comment>
<evidence type="ECO:0000256" key="4">
    <source>
        <dbReference type="ARBA" id="ARBA00022630"/>
    </source>
</evidence>
<dbReference type="EC" id="2.7.1.26" evidence="15"/>
<keyword evidence="4 15" id="KW-0285">Flavoprotein</keyword>
<dbReference type="InterPro" id="IPR015864">
    <property type="entry name" value="FAD_synthase"/>
</dbReference>
<comment type="catalytic activity">
    <reaction evidence="13 15">
        <text>riboflavin + ATP = FMN + ADP + H(+)</text>
        <dbReference type="Rhea" id="RHEA:14357"/>
        <dbReference type="ChEBI" id="CHEBI:15378"/>
        <dbReference type="ChEBI" id="CHEBI:30616"/>
        <dbReference type="ChEBI" id="CHEBI:57986"/>
        <dbReference type="ChEBI" id="CHEBI:58210"/>
        <dbReference type="ChEBI" id="CHEBI:456216"/>
        <dbReference type="EC" id="2.7.1.26"/>
    </reaction>
</comment>
<proteinExistence type="inferred from homology"/>
<dbReference type="EC" id="2.7.7.2" evidence="15"/>
<evidence type="ECO:0000256" key="3">
    <source>
        <dbReference type="ARBA" id="ARBA00005201"/>
    </source>
</evidence>
<evidence type="ECO:0000256" key="7">
    <source>
        <dbReference type="ARBA" id="ARBA00022695"/>
    </source>
</evidence>
<dbReference type="SUPFAM" id="SSF52374">
    <property type="entry name" value="Nucleotidylyl transferase"/>
    <property type="match status" value="1"/>
</dbReference>
<evidence type="ECO:0000256" key="13">
    <source>
        <dbReference type="ARBA" id="ARBA00047880"/>
    </source>
</evidence>
<evidence type="ECO:0000313" key="18">
    <source>
        <dbReference type="Proteomes" id="UP000244978"/>
    </source>
</evidence>
<keyword evidence="18" id="KW-1185">Reference proteome</keyword>
<evidence type="ECO:0000256" key="12">
    <source>
        <dbReference type="ARBA" id="ARBA00023268"/>
    </source>
</evidence>
<dbReference type="NCBIfam" id="TIGR00083">
    <property type="entry name" value="ribF"/>
    <property type="match status" value="1"/>
</dbReference>
<name>A0A2U1SXQ1_9MICO</name>
<dbReference type="Gene3D" id="2.40.30.30">
    <property type="entry name" value="Riboflavin kinase-like"/>
    <property type="match status" value="1"/>
</dbReference>
<evidence type="ECO:0000256" key="14">
    <source>
        <dbReference type="ARBA" id="ARBA00049494"/>
    </source>
</evidence>
<evidence type="ECO:0000256" key="2">
    <source>
        <dbReference type="ARBA" id="ARBA00004726"/>
    </source>
</evidence>
<dbReference type="GO" id="GO:0009398">
    <property type="term" value="P:FMN biosynthetic process"/>
    <property type="evidence" value="ECO:0007669"/>
    <property type="project" value="UniProtKB-UniRule"/>
</dbReference>
<evidence type="ECO:0000256" key="9">
    <source>
        <dbReference type="ARBA" id="ARBA00022777"/>
    </source>
</evidence>
<dbReference type="InterPro" id="IPR002606">
    <property type="entry name" value="Riboflavin_kinase_bac"/>
</dbReference>
<feature type="domain" description="Riboflavin kinase" evidence="16">
    <location>
        <begin position="184"/>
        <end position="309"/>
    </location>
</feature>
<sequence>MKLYDSLDEVPADFGPSAVTIGKFDGVHSGHRAVIAELRAMAEADGLVPTVVTFDRHPLALINPGLAPERLISNAQKAERLEAAGVQATLSLPFDEAFAAQSPDEFVERVLVNALKARIVFVGSDFRYGHRGEGNVAGLIEEGRRFGFEVRLVDDVRTREGRRASSTWIREALAQGRVEEAAEVLGTPATVRSIVVPGEKRGRELGFPTANLRPNPEGLIPADGVYAGWLTVDGVTYPAAISIGNNPTFEGVPARQVEAYVLDEDIDLYGRTVELAFVKYLRGMEKYDSIEALVAALRKDVDDTRAALGMPPQP</sequence>
<dbReference type="Pfam" id="PF06574">
    <property type="entry name" value="FAD_syn"/>
    <property type="match status" value="1"/>
</dbReference>